<name>A0A1F4ZWJ8_9BACT</name>
<dbReference type="PANTHER" id="PTHR13504">
    <property type="entry name" value="FIDO DOMAIN-CONTAINING PROTEIN DDB_G0283145"/>
    <property type="match status" value="1"/>
</dbReference>
<dbReference type="InterPro" id="IPR036388">
    <property type="entry name" value="WH-like_DNA-bd_sf"/>
</dbReference>
<dbReference type="SUPFAM" id="SSF140931">
    <property type="entry name" value="Fic-like"/>
    <property type="match status" value="1"/>
</dbReference>
<protein>
    <recommendedName>
        <fullName evidence="6">Fido domain-containing protein</fullName>
    </recommendedName>
</protein>
<evidence type="ECO:0000259" key="6">
    <source>
        <dbReference type="PROSITE" id="PS51459"/>
    </source>
</evidence>
<comment type="caution">
    <text evidence="7">The sequence shown here is derived from an EMBL/GenBank/DDBJ whole genome shotgun (WGS) entry which is preliminary data.</text>
</comment>
<evidence type="ECO:0000313" key="7">
    <source>
        <dbReference type="EMBL" id="OGD09774.1"/>
    </source>
</evidence>
<feature type="glycosylation site" description="N-linked (GlcNAc...) asparagine" evidence="5">
    <location>
        <position position="104"/>
    </location>
</feature>
<evidence type="ECO:0000256" key="5">
    <source>
        <dbReference type="PIRSR" id="PIRSR640198-4"/>
    </source>
</evidence>
<evidence type="ECO:0000256" key="2">
    <source>
        <dbReference type="ARBA" id="ARBA00023163"/>
    </source>
</evidence>
<dbReference type="InterPro" id="IPR003812">
    <property type="entry name" value="Fido"/>
</dbReference>
<dbReference type="PANTHER" id="PTHR13504:SF38">
    <property type="entry name" value="FIDO DOMAIN-CONTAINING PROTEIN"/>
    <property type="match status" value="1"/>
</dbReference>
<dbReference type="SUPFAM" id="SSF46785">
    <property type="entry name" value="Winged helix' DNA-binding domain"/>
    <property type="match status" value="1"/>
</dbReference>
<dbReference type="InterPro" id="IPR040198">
    <property type="entry name" value="Fido_containing"/>
</dbReference>
<evidence type="ECO:0000256" key="3">
    <source>
        <dbReference type="PIRSR" id="PIRSR640198-1"/>
    </source>
</evidence>
<dbReference type="InterPro" id="IPR036597">
    <property type="entry name" value="Fido-like_dom_sf"/>
</dbReference>
<dbReference type="Gene3D" id="1.10.3290.10">
    <property type="entry name" value="Fido-like domain"/>
    <property type="match status" value="1"/>
</dbReference>
<dbReference type="InterPro" id="IPR036390">
    <property type="entry name" value="WH_DNA-bd_sf"/>
</dbReference>
<keyword evidence="1" id="KW-0805">Transcription regulation</keyword>
<dbReference type="STRING" id="1797263.A2397_01770"/>
<gene>
    <name evidence="7" type="ORF">A2397_01770</name>
</gene>
<feature type="site" description="Important for autoinhibition of adenylyltransferase activity" evidence="4">
    <location>
        <position position="55"/>
    </location>
</feature>
<proteinExistence type="predicted"/>
<reference evidence="7 8" key="1">
    <citation type="journal article" date="2016" name="Nat. Commun.">
        <title>Thousands of microbial genomes shed light on interconnected biogeochemical processes in an aquifer system.</title>
        <authorList>
            <person name="Anantharaman K."/>
            <person name="Brown C.T."/>
            <person name="Hug L.A."/>
            <person name="Sharon I."/>
            <person name="Castelle C.J."/>
            <person name="Probst A.J."/>
            <person name="Thomas B.C."/>
            <person name="Singh A."/>
            <person name="Wilkins M.J."/>
            <person name="Karaoz U."/>
            <person name="Brodie E.L."/>
            <person name="Williams K.H."/>
            <person name="Hubbard S.S."/>
            <person name="Banfield J.F."/>
        </authorList>
    </citation>
    <scope>NUCLEOTIDE SEQUENCE [LARGE SCALE GENOMIC DNA]</scope>
</reference>
<evidence type="ECO:0000256" key="1">
    <source>
        <dbReference type="ARBA" id="ARBA00023015"/>
    </source>
</evidence>
<sequence>MYIPKYTITTQILKDIGRVEAAKEVIESAPLVPSWEAKFRDDASFRAAHYGTALEGNDLTAGEAKLIFDHGVTNFSEAEKAGIAARERDVQEVINYRNVLEFINKTKLSLTSQGGNGEGQEFVYSQELLCEIHRLVVDRVVQSSEAGVLRSRQVVLRNSITGEIGFRPPTPLEVPFLIEDFFRWLNSDFGRKEHPILRAGITHYVLAAVHPFIEGNGRTARAMATLVMFAEGYDIKKFFALEDYFDKHADEYFGALMEVSNQSPKLEDRDLTPWLMVFTKALSMELTRIKDKIRELSVDIKMKQKMGRQVTLSERQMKIVEYLHANEAISMAEARGVLTMVSEDTILRDLKYLMEKGVISKKGSTKAAKYILKT</sequence>
<dbReference type="Proteomes" id="UP000176424">
    <property type="component" value="Unassembled WGS sequence"/>
</dbReference>
<dbReference type="PROSITE" id="PS51459">
    <property type="entry name" value="FIDO"/>
    <property type="match status" value="1"/>
</dbReference>
<dbReference type="Pfam" id="PF02661">
    <property type="entry name" value="Fic"/>
    <property type="match status" value="1"/>
</dbReference>
<dbReference type="AlphaFoldDB" id="A0A1F4ZWJ8"/>
<evidence type="ECO:0000256" key="4">
    <source>
        <dbReference type="PIRSR" id="PIRSR640198-3"/>
    </source>
</evidence>
<evidence type="ECO:0000313" key="8">
    <source>
        <dbReference type="Proteomes" id="UP000176424"/>
    </source>
</evidence>
<feature type="active site" evidence="3">
    <location>
        <position position="210"/>
    </location>
</feature>
<accession>A0A1F4ZWJ8</accession>
<feature type="domain" description="Fido" evidence="6">
    <location>
        <begin position="124"/>
        <end position="277"/>
    </location>
</feature>
<dbReference type="Gene3D" id="1.10.10.10">
    <property type="entry name" value="Winged helix-like DNA-binding domain superfamily/Winged helix DNA-binding domain"/>
    <property type="match status" value="1"/>
</dbReference>
<dbReference type="Pfam" id="PF08220">
    <property type="entry name" value="HTH_DeoR"/>
    <property type="match status" value="1"/>
</dbReference>
<organism evidence="7 8">
    <name type="scientific">Candidatus Amesbacteria bacterium RIFOXYB1_FULL_44_23</name>
    <dbReference type="NCBI Taxonomy" id="1797263"/>
    <lineage>
        <taxon>Bacteria</taxon>
        <taxon>Candidatus Amesiibacteriota</taxon>
    </lineage>
</organism>
<dbReference type="InterPro" id="IPR001034">
    <property type="entry name" value="DeoR_HTH"/>
</dbReference>
<dbReference type="EMBL" id="MEXR01000023">
    <property type="protein sequence ID" value="OGD09774.1"/>
    <property type="molecule type" value="Genomic_DNA"/>
</dbReference>
<keyword evidence="2" id="KW-0804">Transcription</keyword>
<dbReference type="GO" id="GO:0003700">
    <property type="term" value="F:DNA-binding transcription factor activity"/>
    <property type="evidence" value="ECO:0007669"/>
    <property type="project" value="InterPro"/>
</dbReference>